<name>A0AAD5MWG4_PARTN</name>
<evidence type="ECO:0000313" key="2">
    <source>
        <dbReference type="Proteomes" id="UP001196413"/>
    </source>
</evidence>
<proteinExistence type="predicted"/>
<dbReference type="AlphaFoldDB" id="A0AAD5MWG4"/>
<accession>A0AAD5MWG4</accession>
<protein>
    <submittedName>
        <fullName evidence="1">Uncharacterized protein</fullName>
    </submittedName>
</protein>
<keyword evidence="2" id="KW-1185">Reference proteome</keyword>
<reference evidence="1" key="1">
    <citation type="submission" date="2021-06" db="EMBL/GenBank/DDBJ databases">
        <title>Parelaphostrongylus tenuis whole genome reference sequence.</title>
        <authorList>
            <person name="Garwood T.J."/>
            <person name="Larsen P.A."/>
            <person name="Fountain-Jones N.M."/>
            <person name="Garbe J.R."/>
            <person name="Macchietto M.G."/>
            <person name="Kania S.A."/>
            <person name="Gerhold R.W."/>
            <person name="Richards J.E."/>
            <person name="Wolf T.M."/>
        </authorList>
    </citation>
    <scope>NUCLEOTIDE SEQUENCE</scope>
    <source>
        <strain evidence="1">MNPRO001-30</strain>
        <tissue evidence="1">Meninges</tissue>
    </source>
</reference>
<comment type="caution">
    <text evidence="1">The sequence shown here is derived from an EMBL/GenBank/DDBJ whole genome shotgun (WGS) entry which is preliminary data.</text>
</comment>
<evidence type="ECO:0000313" key="1">
    <source>
        <dbReference type="EMBL" id="KAJ1365820.1"/>
    </source>
</evidence>
<dbReference type="EMBL" id="JAHQIW010005370">
    <property type="protein sequence ID" value="KAJ1365820.1"/>
    <property type="molecule type" value="Genomic_DNA"/>
</dbReference>
<organism evidence="1 2">
    <name type="scientific">Parelaphostrongylus tenuis</name>
    <name type="common">Meningeal worm</name>
    <dbReference type="NCBI Taxonomy" id="148309"/>
    <lineage>
        <taxon>Eukaryota</taxon>
        <taxon>Metazoa</taxon>
        <taxon>Ecdysozoa</taxon>
        <taxon>Nematoda</taxon>
        <taxon>Chromadorea</taxon>
        <taxon>Rhabditida</taxon>
        <taxon>Rhabditina</taxon>
        <taxon>Rhabditomorpha</taxon>
        <taxon>Strongyloidea</taxon>
        <taxon>Metastrongylidae</taxon>
        <taxon>Parelaphostrongylus</taxon>
    </lineage>
</organism>
<dbReference type="Proteomes" id="UP001196413">
    <property type="component" value="Unassembled WGS sequence"/>
</dbReference>
<sequence length="98" mass="11123">MPGPYTGVSEPQIWQHEDPAAVENTVLGVEERELERELALRFGQELLGGRLLVNVPIVDNLEPREMEVAAELHEASVDEWNCCGRYSFPRFRLGLDCE</sequence>
<gene>
    <name evidence="1" type="ORF">KIN20_026260</name>
</gene>